<dbReference type="InterPro" id="IPR050707">
    <property type="entry name" value="HTH_MetabolicPath_Reg"/>
</dbReference>
<evidence type="ECO:0000256" key="3">
    <source>
        <dbReference type="ARBA" id="ARBA00023163"/>
    </source>
</evidence>
<feature type="domain" description="HTH iclR-type" evidence="4">
    <location>
        <begin position="1"/>
        <end position="60"/>
    </location>
</feature>
<dbReference type="Gene3D" id="1.10.10.10">
    <property type="entry name" value="Winged helix-like DNA-binding domain superfamily/Winged helix DNA-binding domain"/>
    <property type="match status" value="1"/>
</dbReference>
<evidence type="ECO:0000256" key="2">
    <source>
        <dbReference type="ARBA" id="ARBA00023125"/>
    </source>
</evidence>
<dbReference type="RefSeq" id="WP_246976112.1">
    <property type="nucleotide sequence ID" value="NZ_CP095398.1"/>
</dbReference>
<dbReference type="PANTHER" id="PTHR30136">
    <property type="entry name" value="HELIX-TURN-HELIX TRANSCRIPTIONAL REGULATOR, ICLR FAMILY"/>
    <property type="match status" value="1"/>
</dbReference>
<dbReference type="Proteomes" id="UP001595821">
    <property type="component" value="Unassembled WGS sequence"/>
</dbReference>
<evidence type="ECO:0000256" key="1">
    <source>
        <dbReference type="ARBA" id="ARBA00023015"/>
    </source>
</evidence>
<accession>A0ABD5P2S2</accession>
<evidence type="ECO:0000259" key="5">
    <source>
        <dbReference type="PROSITE" id="PS51078"/>
    </source>
</evidence>
<keyword evidence="1" id="KW-0805">Transcription regulation</keyword>
<protein>
    <submittedName>
        <fullName evidence="6">IclR family transcriptional regulator</fullName>
    </submittedName>
</protein>
<sequence length="245" mass="27072">MKSDETLLSIIDYLGDVDGAGVTEIAAHLNLAKSTVHDHLTSMGEHGFIVKRDHEYQLGLEFFNVGQSVRNRFDIYRATEPVIDSLYDQTEEMVWLFTHENGRVMCIDGFAGNTNIDANSLIGSWAYMHCNSSGKAILSQLPDSEVEAIIDNHGLPAQTSNTITDSDELFTELERIREQGYALNLGEDLEGIHAVGVPLVFEGEVKGALSIAGPAHRVDLDRCENELAEMLFAARNDIELNLAYT</sequence>
<organism evidence="6 7">
    <name type="scientific">Natribaculum luteum</name>
    <dbReference type="NCBI Taxonomy" id="1586232"/>
    <lineage>
        <taxon>Archaea</taxon>
        <taxon>Methanobacteriati</taxon>
        <taxon>Methanobacteriota</taxon>
        <taxon>Stenosarchaea group</taxon>
        <taxon>Halobacteria</taxon>
        <taxon>Halobacteriales</taxon>
        <taxon>Natrialbaceae</taxon>
        <taxon>Natribaculum</taxon>
    </lineage>
</organism>
<keyword evidence="3" id="KW-0804">Transcription</keyword>
<dbReference type="SUPFAM" id="SSF46785">
    <property type="entry name" value="Winged helix' DNA-binding domain"/>
    <property type="match status" value="1"/>
</dbReference>
<dbReference type="CDD" id="cd00090">
    <property type="entry name" value="HTH_ARSR"/>
    <property type="match status" value="1"/>
</dbReference>
<dbReference type="InterPro" id="IPR036388">
    <property type="entry name" value="WH-like_DNA-bd_sf"/>
</dbReference>
<dbReference type="InterPro" id="IPR011991">
    <property type="entry name" value="ArsR-like_HTH"/>
</dbReference>
<name>A0ABD5P2S2_9EURY</name>
<gene>
    <name evidence="6" type="ORF">ACFOZ7_15505</name>
</gene>
<dbReference type="PROSITE" id="PS51078">
    <property type="entry name" value="ICLR_ED"/>
    <property type="match status" value="1"/>
</dbReference>
<keyword evidence="2" id="KW-0238">DNA-binding</keyword>
<dbReference type="GeneID" id="71855947"/>
<proteinExistence type="predicted"/>
<dbReference type="SUPFAM" id="SSF55781">
    <property type="entry name" value="GAF domain-like"/>
    <property type="match status" value="1"/>
</dbReference>
<dbReference type="InterPro" id="IPR036390">
    <property type="entry name" value="WH_DNA-bd_sf"/>
</dbReference>
<reference evidence="6 7" key="1">
    <citation type="journal article" date="2014" name="Int. J. Syst. Evol. Microbiol.">
        <title>Complete genome sequence of Corynebacterium casei LMG S-19264T (=DSM 44701T), isolated from a smear-ripened cheese.</title>
        <authorList>
            <consortium name="US DOE Joint Genome Institute (JGI-PGF)"/>
            <person name="Walter F."/>
            <person name="Albersmeier A."/>
            <person name="Kalinowski J."/>
            <person name="Ruckert C."/>
        </authorList>
    </citation>
    <scope>NUCLEOTIDE SEQUENCE [LARGE SCALE GENOMIC DNA]</scope>
    <source>
        <strain evidence="6 7">IBRC-M 10912</strain>
    </source>
</reference>
<dbReference type="PROSITE" id="PS51077">
    <property type="entry name" value="HTH_ICLR"/>
    <property type="match status" value="1"/>
</dbReference>
<dbReference type="Pfam" id="PF09339">
    <property type="entry name" value="HTH_IclR"/>
    <property type="match status" value="1"/>
</dbReference>
<dbReference type="InterPro" id="IPR029016">
    <property type="entry name" value="GAF-like_dom_sf"/>
</dbReference>
<dbReference type="Pfam" id="PF01614">
    <property type="entry name" value="IclR_C"/>
    <property type="match status" value="1"/>
</dbReference>
<dbReference type="GO" id="GO:0006355">
    <property type="term" value="P:regulation of DNA-templated transcription"/>
    <property type="evidence" value="ECO:0007669"/>
    <property type="project" value="UniProtKB-ARBA"/>
</dbReference>
<evidence type="ECO:0000259" key="4">
    <source>
        <dbReference type="PROSITE" id="PS51077"/>
    </source>
</evidence>
<dbReference type="InterPro" id="IPR014757">
    <property type="entry name" value="Tscrpt_reg_IclR_C"/>
</dbReference>
<dbReference type="InterPro" id="IPR005471">
    <property type="entry name" value="Tscrpt_reg_IclR_N"/>
</dbReference>
<dbReference type="Gene3D" id="3.30.450.40">
    <property type="match status" value="1"/>
</dbReference>
<dbReference type="PANTHER" id="PTHR30136:SF35">
    <property type="entry name" value="HTH-TYPE TRANSCRIPTIONAL REGULATOR RV1719"/>
    <property type="match status" value="1"/>
</dbReference>
<dbReference type="AlphaFoldDB" id="A0ABD5P2S2"/>
<dbReference type="EMBL" id="JBHSDJ010000120">
    <property type="protein sequence ID" value="MFC4248319.1"/>
    <property type="molecule type" value="Genomic_DNA"/>
</dbReference>
<comment type="caution">
    <text evidence="6">The sequence shown here is derived from an EMBL/GenBank/DDBJ whole genome shotgun (WGS) entry which is preliminary data.</text>
</comment>
<evidence type="ECO:0000313" key="7">
    <source>
        <dbReference type="Proteomes" id="UP001595821"/>
    </source>
</evidence>
<dbReference type="SMART" id="SM00346">
    <property type="entry name" value="HTH_ICLR"/>
    <property type="match status" value="1"/>
</dbReference>
<dbReference type="GO" id="GO:0003677">
    <property type="term" value="F:DNA binding"/>
    <property type="evidence" value="ECO:0007669"/>
    <property type="project" value="UniProtKB-KW"/>
</dbReference>
<feature type="domain" description="IclR-ED" evidence="5">
    <location>
        <begin position="61"/>
        <end position="244"/>
    </location>
</feature>
<evidence type="ECO:0000313" key="6">
    <source>
        <dbReference type="EMBL" id="MFC4248319.1"/>
    </source>
</evidence>